<keyword evidence="3" id="KW-1185">Reference proteome</keyword>
<feature type="transmembrane region" description="Helical" evidence="1">
    <location>
        <begin position="44"/>
        <end position="61"/>
    </location>
</feature>
<feature type="transmembrane region" description="Helical" evidence="1">
    <location>
        <begin position="82"/>
        <end position="99"/>
    </location>
</feature>
<dbReference type="AlphaFoldDB" id="A0A8J4EER8"/>
<feature type="transmembrane region" description="Helical" evidence="1">
    <location>
        <begin position="12"/>
        <end position="32"/>
    </location>
</feature>
<evidence type="ECO:0000313" key="3">
    <source>
        <dbReference type="Proteomes" id="UP000635606"/>
    </source>
</evidence>
<keyword evidence="1" id="KW-1133">Transmembrane helix</keyword>
<keyword evidence="1" id="KW-0812">Transmembrane</keyword>
<name>A0A8J4EER8_9ACTN</name>
<accession>A0A8J4EER8</accession>
<dbReference type="RefSeq" id="WP_203931862.1">
    <property type="nucleotide sequence ID" value="NZ_BOPH01000094.1"/>
</dbReference>
<feature type="transmembrane region" description="Helical" evidence="1">
    <location>
        <begin position="119"/>
        <end position="140"/>
    </location>
</feature>
<comment type="caution">
    <text evidence="2">The sequence shown here is derived from an EMBL/GenBank/DDBJ whole genome shotgun (WGS) entry which is preliminary data.</text>
</comment>
<protein>
    <submittedName>
        <fullName evidence="2">Uncharacterized protein</fullName>
    </submittedName>
</protein>
<keyword evidence="1" id="KW-0472">Membrane</keyword>
<sequence length="157" mass="17364">MDTLRWALAFHARHLLVISALMVVPSVQRFVIMSWELPGPVSTLSEIVVMAARIALVLYVVGKVGPAPHAWASTKAFLHERWPSLLLTLALLAVAFAFFDLTLERLVPLALPEPAHDAYRSVLFAVKNLTVIPFTVIWMVSIVRTCVQYDCAAAASR</sequence>
<dbReference type="EMBL" id="BOPH01000094">
    <property type="protein sequence ID" value="GIJ72011.1"/>
    <property type="molecule type" value="Genomic_DNA"/>
</dbReference>
<gene>
    <name evidence="2" type="ORF">Voc01_069280</name>
</gene>
<evidence type="ECO:0000313" key="2">
    <source>
        <dbReference type="EMBL" id="GIJ72011.1"/>
    </source>
</evidence>
<reference evidence="2" key="1">
    <citation type="submission" date="2021-01" db="EMBL/GenBank/DDBJ databases">
        <title>Whole genome shotgun sequence of Virgisporangium ochraceum NBRC 16418.</title>
        <authorList>
            <person name="Komaki H."/>
            <person name="Tamura T."/>
        </authorList>
    </citation>
    <scope>NUCLEOTIDE SEQUENCE</scope>
    <source>
        <strain evidence="2">NBRC 16418</strain>
    </source>
</reference>
<proteinExistence type="predicted"/>
<organism evidence="2 3">
    <name type="scientific">Virgisporangium ochraceum</name>
    <dbReference type="NCBI Taxonomy" id="65505"/>
    <lineage>
        <taxon>Bacteria</taxon>
        <taxon>Bacillati</taxon>
        <taxon>Actinomycetota</taxon>
        <taxon>Actinomycetes</taxon>
        <taxon>Micromonosporales</taxon>
        <taxon>Micromonosporaceae</taxon>
        <taxon>Virgisporangium</taxon>
    </lineage>
</organism>
<dbReference type="Proteomes" id="UP000635606">
    <property type="component" value="Unassembled WGS sequence"/>
</dbReference>
<evidence type="ECO:0000256" key="1">
    <source>
        <dbReference type="SAM" id="Phobius"/>
    </source>
</evidence>